<organism evidence="1">
    <name type="scientific">Arion vulgaris</name>
    <dbReference type="NCBI Taxonomy" id="1028688"/>
    <lineage>
        <taxon>Eukaryota</taxon>
        <taxon>Metazoa</taxon>
        <taxon>Spiralia</taxon>
        <taxon>Lophotrochozoa</taxon>
        <taxon>Mollusca</taxon>
        <taxon>Gastropoda</taxon>
        <taxon>Heterobranchia</taxon>
        <taxon>Euthyneura</taxon>
        <taxon>Panpulmonata</taxon>
        <taxon>Eupulmonata</taxon>
        <taxon>Stylommatophora</taxon>
        <taxon>Helicina</taxon>
        <taxon>Arionoidea</taxon>
        <taxon>Arionidae</taxon>
        <taxon>Arion</taxon>
    </lineage>
</organism>
<evidence type="ECO:0000313" key="1">
    <source>
        <dbReference type="EMBL" id="CEK62006.1"/>
    </source>
</evidence>
<dbReference type="EMBL" id="HACG01015141">
    <property type="protein sequence ID" value="CEK62006.1"/>
    <property type="molecule type" value="Transcribed_RNA"/>
</dbReference>
<accession>A0A0B6Z255</accession>
<sequence>TLRDRQRTFCPKYTTKTRLCTSCQEYDYDMNGKETLRDGQRTFCQNTPLRQGIGNVGYPSQLNISVKIEAVLIKEKYYLKRLC</sequence>
<dbReference type="AlphaFoldDB" id="A0A0B6Z255"/>
<feature type="non-terminal residue" evidence="1">
    <location>
        <position position="1"/>
    </location>
</feature>
<name>A0A0B6Z255_9EUPU</name>
<reference evidence="1" key="1">
    <citation type="submission" date="2014-12" db="EMBL/GenBank/DDBJ databases">
        <title>Insight into the proteome of Arion vulgaris.</title>
        <authorList>
            <person name="Aradska J."/>
            <person name="Bulat T."/>
            <person name="Smidak R."/>
            <person name="Sarate P."/>
            <person name="Gangsoo J."/>
            <person name="Sialana F."/>
            <person name="Bilban M."/>
            <person name="Lubec G."/>
        </authorList>
    </citation>
    <scope>NUCLEOTIDE SEQUENCE</scope>
    <source>
        <tissue evidence="1">Skin</tissue>
    </source>
</reference>
<protein>
    <submittedName>
        <fullName evidence="1">Uncharacterized protein</fullName>
    </submittedName>
</protein>
<gene>
    <name evidence="1" type="primary">ORF43919</name>
</gene>
<proteinExistence type="predicted"/>